<dbReference type="GO" id="GO:0071014">
    <property type="term" value="C:post-mRNA release spliceosomal complex"/>
    <property type="evidence" value="ECO:0007669"/>
    <property type="project" value="TreeGrafter"/>
</dbReference>
<dbReference type="PANTHER" id="PTHR12072">
    <property type="entry name" value="CWF19, CELL CYCLE CONTROL PROTEIN"/>
    <property type="match status" value="1"/>
</dbReference>
<reference evidence="4" key="1">
    <citation type="submission" date="2023-10" db="EMBL/GenBank/DDBJ databases">
        <authorList>
            <person name="Domelevo Entfellner J.-B."/>
        </authorList>
    </citation>
    <scope>NUCLEOTIDE SEQUENCE</scope>
</reference>
<evidence type="ECO:0000313" key="5">
    <source>
        <dbReference type="Proteomes" id="UP001189624"/>
    </source>
</evidence>
<dbReference type="InterPro" id="IPR006768">
    <property type="entry name" value="Cwf19-like_C_dom-1"/>
</dbReference>
<evidence type="ECO:0000313" key="4">
    <source>
        <dbReference type="EMBL" id="CAJ1977418.1"/>
    </source>
</evidence>
<dbReference type="AlphaFoldDB" id="A0AA87B7P5"/>
<evidence type="ECO:0000256" key="1">
    <source>
        <dbReference type="ARBA" id="ARBA00006795"/>
    </source>
</evidence>
<dbReference type="GO" id="GO:0000398">
    <property type="term" value="P:mRNA splicing, via spliceosome"/>
    <property type="evidence" value="ECO:0007669"/>
    <property type="project" value="TreeGrafter"/>
</dbReference>
<keyword evidence="5" id="KW-1185">Reference proteome</keyword>
<organism evidence="4 5">
    <name type="scientific">Sphenostylis stenocarpa</name>
    <dbReference type="NCBI Taxonomy" id="92480"/>
    <lineage>
        <taxon>Eukaryota</taxon>
        <taxon>Viridiplantae</taxon>
        <taxon>Streptophyta</taxon>
        <taxon>Embryophyta</taxon>
        <taxon>Tracheophyta</taxon>
        <taxon>Spermatophyta</taxon>
        <taxon>Magnoliopsida</taxon>
        <taxon>eudicotyledons</taxon>
        <taxon>Gunneridae</taxon>
        <taxon>Pentapetalae</taxon>
        <taxon>rosids</taxon>
        <taxon>fabids</taxon>
        <taxon>Fabales</taxon>
        <taxon>Fabaceae</taxon>
        <taxon>Papilionoideae</taxon>
        <taxon>50 kb inversion clade</taxon>
        <taxon>NPAAA clade</taxon>
        <taxon>indigoferoid/millettioid clade</taxon>
        <taxon>Phaseoleae</taxon>
        <taxon>Sphenostylis</taxon>
    </lineage>
</organism>
<dbReference type="EMBL" id="OY731407">
    <property type="protein sequence ID" value="CAJ1977418.1"/>
    <property type="molecule type" value="Genomic_DNA"/>
</dbReference>
<gene>
    <name evidence="4" type="ORF">AYBTSS11_LOCUS29583</name>
</gene>
<evidence type="ECO:0000256" key="2">
    <source>
        <dbReference type="SAM" id="MobiDB-lite"/>
    </source>
</evidence>
<dbReference type="Proteomes" id="UP001189624">
    <property type="component" value="Chromosome 10"/>
</dbReference>
<evidence type="ECO:0000259" key="3">
    <source>
        <dbReference type="Pfam" id="PF04677"/>
    </source>
</evidence>
<dbReference type="Pfam" id="PF04677">
    <property type="entry name" value="CwfJ_C_1"/>
    <property type="match status" value="1"/>
</dbReference>
<dbReference type="InterPro" id="IPR040194">
    <property type="entry name" value="Cwf19-like"/>
</dbReference>
<comment type="similarity">
    <text evidence="1">Belongs to the CWF19 family.</text>
</comment>
<name>A0AA87B7P5_9FABA</name>
<feature type="domain" description="Cwf19-like C-terminal" evidence="3">
    <location>
        <begin position="266"/>
        <end position="309"/>
    </location>
</feature>
<sequence>MVAEGAGVISAAVSSLNKFANDGSFLHDFGSKRSNNSDVSVLGSVELEKVSLEANTPGERSAVVKNEMSANQLAAKAMQLRLKGKHEEAEKLMSILKYDCLHGLCYIIKFVFHQNLPLVIKNFLSVLPFTCPEIRHFALPGPLVHAFYGLFLEIESQEVKVMNTKPENHDHSTRSRTDGDISYAAQKLGTLCKQDRHLACTIMQNKQFEVPTQADDEYDFDSGPSRKSRKKQGGDDQKIQKNTNCKLHITYVATVAAIGSWSMLHYTYSEKEVVLFETVMGLAPQRRHCRVECIPLPQDIAKGAPLYFKKGFVHVIDDEKQFNGIIHLAEEDMYRRRRYEAVEVQKQAVASFFKEWNHFDWTKQLNETS</sequence>
<proteinExistence type="inferred from homology"/>
<dbReference type="Gramene" id="rna-AYBTSS11_LOCUS29583">
    <property type="protein sequence ID" value="CAJ1977418.1"/>
    <property type="gene ID" value="gene-AYBTSS11_LOCUS29583"/>
</dbReference>
<protein>
    <recommendedName>
        <fullName evidence="3">Cwf19-like C-terminal domain-containing protein</fullName>
    </recommendedName>
</protein>
<dbReference type="PANTHER" id="PTHR12072:SF5">
    <property type="entry name" value="CWF19-LIKE PROTEIN 2"/>
    <property type="match status" value="1"/>
</dbReference>
<accession>A0AA87B7P5</accession>
<feature type="region of interest" description="Disordered" evidence="2">
    <location>
        <begin position="213"/>
        <end position="239"/>
    </location>
</feature>